<evidence type="ECO:0000313" key="11">
    <source>
        <dbReference type="EMBL" id="THK32984.1"/>
    </source>
</evidence>
<comment type="caution">
    <text evidence="10">Lacks conserved residue(s) required for the propagation of feature annotation.</text>
</comment>
<keyword evidence="9 10" id="KW-0807">Transducer</keyword>
<keyword evidence="12" id="KW-1185">Reference proteome</keyword>
<gene>
    <name evidence="11" type="primary">Or116S</name>
    <name evidence="11" type="ORF">DALL_DALL000167</name>
</gene>
<dbReference type="KEGG" id="dam:107037012"/>
<feature type="transmembrane region" description="Helical" evidence="10">
    <location>
        <begin position="141"/>
        <end position="159"/>
    </location>
</feature>
<evidence type="ECO:0000256" key="5">
    <source>
        <dbReference type="ARBA" id="ARBA00022725"/>
    </source>
</evidence>
<keyword evidence="8 10" id="KW-0675">Receptor</keyword>
<dbReference type="GO" id="GO:0004984">
    <property type="term" value="F:olfactory receptor activity"/>
    <property type="evidence" value="ECO:0007669"/>
    <property type="project" value="InterPro"/>
</dbReference>
<accession>A0A4E0RQC9</accession>
<evidence type="ECO:0000256" key="10">
    <source>
        <dbReference type="RuleBase" id="RU351113"/>
    </source>
</evidence>
<feature type="transmembrane region" description="Helical" evidence="10">
    <location>
        <begin position="180"/>
        <end position="204"/>
    </location>
</feature>
<feature type="transmembrane region" description="Helical" evidence="10">
    <location>
        <begin position="332"/>
        <end position="355"/>
    </location>
</feature>
<dbReference type="Pfam" id="PF02949">
    <property type="entry name" value="7tm_6"/>
    <property type="match status" value="1"/>
</dbReference>
<feature type="transmembrane region" description="Helical" evidence="10">
    <location>
        <begin position="299"/>
        <end position="320"/>
    </location>
</feature>
<name>A0A4E0RQC9_9HYME</name>
<dbReference type="PANTHER" id="PTHR21137:SF35">
    <property type="entry name" value="ODORANT RECEPTOR 19A-RELATED"/>
    <property type="match status" value="1"/>
</dbReference>
<dbReference type="OrthoDB" id="7685856at2759"/>
<protein>
    <recommendedName>
        <fullName evidence="10">Odorant receptor</fullName>
    </recommendedName>
</protein>
<evidence type="ECO:0000256" key="9">
    <source>
        <dbReference type="ARBA" id="ARBA00023224"/>
    </source>
</evidence>
<evidence type="ECO:0000256" key="6">
    <source>
        <dbReference type="ARBA" id="ARBA00022989"/>
    </source>
</evidence>
<comment type="similarity">
    <text evidence="10">Belongs to the insect chemoreceptor superfamily. Heteromeric odorant receptor channel (TC 1.A.69) family.</text>
</comment>
<dbReference type="EMBL" id="ML158595">
    <property type="protein sequence ID" value="THK32984.1"/>
    <property type="molecule type" value="Genomic_DNA"/>
</dbReference>
<keyword evidence="3 10" id="KW-0716">Sensory transduction</keyword>
<dbReference type="GO" id="GO:0007165">
    <property type="term" value="P:signal transduction"/>
    <property type="evidence" value="ECO:0007669"/>
    <property type="project" value="UniProtKB-KW"/>
</dbReference>
<evidence type="ECO:0000256" key="1">
    <source>
        <dbReference type="ARBA" id="ARBA00004651"/>
    </source>
</evidence>
<feature type="transmembrane region" description="Helical" evidence="10">
    <location>
        <begin position="20"/>
        <end position="36"/>
    </location>
</feature>
<dbReference type="GO" id="GO:0005886">
    <property type="term" value="C:plasma membrane"/>
    <property type="evidence" value="ECO:0007669"/>
    <property type="project" value="UniProtKB-SubCell"/>
</dbReference>
<keyword evidence="4 10" id="KW-0812">Transmembrane</keyword>
<evidence type="ECO:0000256" key="4">
    <source>
        <dbReference type="ARBA" id="ARBA00022692"/>
    </source>
</evidence>
<evidence type="ECO:0000256" key="3">
    <source>
        <dbReference type="ARBA" id="ARBA00022606"/>
    </source>
</evidence>
<sequence>MSNTKSNMRENVFPIDKSYLYFNLNVLSVMGIWNPWEEGYKHWIYKIYEWYVIIVIMVMRLTAILVRGISAEDTTQFLQEFSLLAVEAADTIKYIAYIFHRQQVLELCSAFNWDRHLAGTEEITQFRNKVLTNSLSASKTFTIAIVIAVILYYCFYYYAALGYSEYKLEKLPIRTVPLKYCFILTNFWVAFICDYITFTWLGLIAVTHDAFIMALMINITAQLEILNFRLEKCHIEIFELSDDYKNHEQSKLIHFESVEREMHDKSVALDPNAELINCIRFHQHIIKMLNTFRTIYDKALLPQLLISLLLVSMSALQMILGQQGNLSDSVGALVFLIACILQLLAFCWGGNIILVESEKTSYSLYASHWYYRDTTFRNNVKIFLGAIKNPLIVSAGGLVDLSAETFKNILTKGYSASTVLKNTA</sequence>
<dbReference type="Proteomes" id="UP000297026">
    <property type="component" value="Unassembled WGS sequence"/>
</dbReference>
<dbReference type="PANTHER" id="PTHR21137">
    <property type="entry name" value="ODORANT RECEPTOR"/>
    <property type="match status" value="1"/>
</dbReference>
<proteinExistence type="inferred from homology"/>
<dbReference type="AlphaFoldDB" id="A0A4E0RQC9"/>
<evidence type="ECO:0000256" key="8">
    <source>
        <dbReference type="ARBA" id="ARBA00023170"/>
    </source>
</evidence>
<keyword evidence="2" id="KW-1003">Cell membrane</keyword>
<organism evidence="11 12">
    <name type="scientific">Diachasma alloeum</name>
    <dbReference type="NCBI Taxonomy" id="454923"/>
    <lineage>
        <taxon>Eukaryota</taxon>
        <taxon>Metazoa</taxon>
        <taxon>Ecdysozoa</taxon>
        <taxon>Arthropoda</taxon>
        <taxon>Hexapoda</taxon>
        <taxon>Insecta</taxon>
        <taxon>Pterygota</taxon>
        <taxon>Neoptera</taxon>
        <taxon>Endopterygota</taxon>
        <taxon>Hymenoptera</taxon>
        <taxon>Apocrita</taxon>
        <taxon>Ichneumonoidea</taxon>
        <taxon>Braconidae</taxon>
        <taxon>Opiinae</taxon>
        <taxon>Diachasma</taxon>
    </lineage>
</organism>
<comment type="subcellular location">
    <subcellularLocation>
        <location evidence="1 10">Cell membrane</location>
        <topology evidence="1 10">Multi-pass membrane protein</topology>
    </subcellularLocation>
</comment>
<dbReference type="CTD" id="107037012"/>
<evidence type="ECO:0000256" key="2">
    <source>
        <dbReference type="ARBA" id="ARBA00022475"/>
    </source>
</evidence>
<reference evidence="11" key="1">
    <citation type="submission" date="2019-02" db="EMBL/GenBank/DDBJ databases">
        <title>Genome of the parasitoid wasp Diachasma alloeum, an emerging model for ecological speciation and transitions to asexual reproduction.</title>
        <authorList>
            <person name="Robertson H.M."/>
            <person name="Walden K.K."/>
            <person name="Tvedte E.S."/>
            <person name="Hood G.R."/>
            <person name="Feder J.L."/>
            <person name="Forbes A.A."/>
            <person name="Logsdon J.M."/>
            <person name="Mcelroy K.E."/>
        </authorList>
    </citation>
    <scope>NUCLEOTIDE SEQUENCE [LARGE SCALE GENOMIC DNA]</scope>
    <source>
        <strain evidence="11">Michigan</strain>
    </source>
</reference>
<dbReference type="InterPro" id="IPR004117">
    <property type="entry name" value="7tm6_olfct_rcpt"/>
</dbReference>
<dbReference type="GeneID" id="107037012"/>
<evidence type="ECO:0000256" key="7">
    <source>
        <dbReference type="ARBA" id="ARBA00023136"/>
    </source>
</evidence>
<keyword evidence="7 10" id="KW-0472">Membrane</keyword>
<evidence type="ECO:0000313" key="12">
    <source>
        <dbReference type="Proteomes" id="UP000297026"/>
    </source>
</evidence>
<feature type="transmembrane region" description="Helical" evidence="10">
    <location>
        <begin position="48"/>
        <end position="69"/>
    </location>
</feature>
<keyword evidence="6 10" id="KW-1133">Transmembrane helix</keyword>
<keyword evidence="5 10" id="KW-0552">Olfaction</keyword>
<dbReference type="GO" id="GO:0005549">
    <property type="term" value="F:odorant binding"/>
    <property type="evidence" value="ECO:0007669"/>
    <property type="project" value="InterPro"/>
</dbReference>